<dbReference type="KEGG" id="pdio:PDMSB3_2689"/>
<dbReference type="RefSeq" id="WP_165186338.1">
    <property type="nucleotide sequence ID" value="NZ_LR699553.1"/>
</dbReference>
<dbReference type="Proteomes" id="UP000325811">
    <property type="component" value="Chromosome I"/>
</dbReference>
<evidence type="ECO:0000313" key="3">
    <source>
        <dbReference type="Proteomes" id="UP000325811"/>
    </source>
</evidence>
<accession>A0A5Q4Z735</accession>
<feature type="region of interest" description="Disordered" evidence="1">
    <location>
        <begin position="315"/>
        <end position="337"/>
    </location>
</feature>
<dbReference type="EMBL" id="LR699553">
    <property type="protein sequence ID" value="VVD29145.1"/>
    <property type="molecule type" value="Genomic_DNA"/>
</dbReference>
<organism evidence="2 3">
    <name type="scientific">Paraburkholderia dioscoreae</name>
    <dbReference type="NCBI Taxonomy" id="2604047"/>
    <lineage>
        <taxon>Bacteria</taxon>
        <taxon>Pseudomonadati</taxon>
        <taxon>Pseudomonadota</taxon>
        <taxon>Betaproteobacteria</taxon>
        <taxon>Burkholderiales</taxon>
        <taxon>Burkholderiaceae</taxon>
        <taxon>Paraburkholderia</taxon>
    </lineage>
</organism>
<sequence>MTATTDTIRLIEFPPGGPVSGTDALYGDQGSGEVRLTADDISGYANAVGVQSSKYAFMKLVDNPLASMTRDGAVRSSEPHLKAGLLDITVIGAKPGKYYRLEWYGNGTTAFGTPNYQMLFSEYDATTYATNSASNSRPIIALNDVRSSAVTDNAVGPIVNGVVTRYFNGPKDSSIAFLVTYDTNVFAGAGVIQANLPGGSGYCHIIDPSCYRPFPVSLIPAASGAGTNAVFPLAYSLVGGVLTYAMRLSGTYDIKLTFGPVGNNSLNNYGNVYVAPHSGTPPSVTNRDWLQVCNAGSDWLGPYVIEAVNNPDPSQSGRSGYFTGGSHGTTNQESGGNPTARCLSYQMTIDGAALDPAVAVISGTCREIVISLVNNIQPNNALREVLQEAYLLKITAGATEVLYRNTPLEQVKIKKHYGLQICASGFQSSVHFVNGWAQGRQTISAGVNLNAGPYSSNPNVYWIACRGQYGDVAMWIDSSFGIVPARPIDPTQTAGIFQPYSGAGKAYEVMVLSTTGVIYNPGAGYMFRGGYVWGSNLSNDQNVDCSFRYTDNGAIRYAVTFSFAASASVVLSAQDRNRSLSYVSGTGDAFAFADVTTVSAQKYGVVNVSVG</sequence>
<keyword evidence="3" id="KW-1185">Reference proteome</keyword>
<reference evidence="2 3" key="1">
    <citation type="submission" date="2019-08" db="EMBL/GenBank/DDBJ databases">
        <authorList>
            <person name="Herpell B J."/>
        </authorList>
    </citation>
    <scope>NUCLEOTIDE SEQUENCE [LARGE SCALE GENOMIC DNA]</scope>
    <source>
        <strain evidence="3">Msb3</strain>
    </source>
</reference>
<feature type="compositionally biased region" description="Polar residues" evidence="1">
    <location>
        <begin position="328"/>
        <end position="337"/>
    </location>
</feature>
<proteinExistence type="predicted"/>
<name>A0A5Q4Z735_9BURK</name>
<evidence type="ECO:0000256" key="1">
    <source>
        <dbReference type="SAM" id="MobiDB-lite"/>
    </source>
</evidence>
<gene>
    <name evidence="2" type="ORF">PDMSB3_2689</name>
</gene>
<dbReference type="AlphaFoldDB" id="A0A5Q4Z735"/>
<evidence type="ECO:0000313" key="2">
    <source>
        <dbReference type="EMBL" id="VVD29145.1"/>
    </source>
</evidence>
<protein>
    <submittedName>
        <fullName evidence="2">Uncharacterized protein</fullName>
    </submittedName>
</protein>